<protein>
    <submittedName>
        <fullName evidence="7">Ni/Fe hydrogenase subunit alpha</fullName>
    </submittedName>
</protein>
<evidence type="ECO:0000256" key="1">
    <source>
        <dbReference type="ARBA" id="ARBA00001967"/>
    </source>
</evidence>
<keyword evidence="6" id="KW-0460">Magnesium</keyword>
<dbReference type="PANTHER" id="PTHR43600">
    <property type="entry name" value="COENZYME F420 HYDROGENASE, SUBUNIT ALPHA"/>
    <property type="match status" value="1"/>
</dbReference>
<evidence type="ECO:0000256" key="2">
    <source>
        <dbReference type="ARBA" id="ARBA00009292"/>
    </source>
</evidence>
<keyword evidence="3 6" id="KW-0533">Nickel</keyword>
<evidence type="ECO:0000256" key="6">
    <source>
        <dbReference type="PIRSR" id="PIRSR601501-1"/>
    </source>
</evidence>
<dbReference type="AlphaFoldDB" id="A0A7V2AVN9"/>
<comment type="cofactor">
    <cofactor evidence="6">
        <name>Fe cation</name>
        <dbReference type="ChEBI" id="CHEBI:24875"/>
    </cofactor>
</comment>
<evidence type="ECO:0000256" key="3">
    <source>
        <dbReference type="ARBA" id="ARBA00022596"/>
    </source>
</evidence>
<dbReference type="GO" id="GO:0016491">
    <property type="term" value="F:oxidoreductase activity"/>
    <property type="evidence" value="ECO:0007669"/>
    <property type="project" value="UniProtKB-KW"/>
</dbReference>
<feature type="binding site" evidence="6">
    <location>
        <position position="384"/>
    </location>
    <ligand>
        <name>Fe cation</name>
        <dbReference type="ChEBI" id="CHEBI:24875"/>
    </ligand>
</feature>
<evidence type="ECO:0000256" key="4">
    <source>
        <dbReference type="ARBA" id="ARBA00022723"/>
    </source>
</evidence>
<dbReference type="SUPFAM" id="SSF56762">
    <property type="entry name" value="HydB/Nqo4-like"/>
    <property type="match status" value="1"/>
</dbReference>
<keyword evidence="4 6" id="KW-0479">Metal-binding</keyword>
<sequence>AVDAVYNVRPPAAAAKLRELYYQAHFIHSHAAHFYALAAPDFVVGPDAPAAERNILGLINKVGLDTGKEVIRQRAISQEIQIIIGGRATHPVWNVPGGVAKALTKEEREKLRPMIKDQIAFGELGLKLFADIVLGNKAYVDLIVGDGYELVTNYMGLVDEKHRVTFYDGKVRVVDTEGAELFKYSEPEYTDYIAEHVEPYSYLKFPFLKKIGWNGFKEGAGTSIYQAAPLARLNAADGMATPKAQAEYEKMYATLGGKPSHKLLAAHWARLIELLYSAERMAELIVDDEIVDPNVRVIPSTTPSEGVGIIEAPRGTLTHHYWTDEKGIVTKANLVVGTTNNNAPISMAVKKAAQKFIKGGGEVSQGLLNMVEMAFRLFDPCFSCATHSLPGRMPLTVEIKDESGETIETVSRR</sequence>
<accession>A0A7V2AVN9</accession>
<evidence type="ECO:0000256" key="5">
    <source>
        <dbReference type="ARBA" id="ARBA00023002"/>
    </source>
</evidence>
<dbReference type="PANTHER" id="PTHR43600:SF2">
    <property type="entry name" value="F420-NON-REDUCING HYDROGENASE VHU SUBUNIT A"/>
    <property type="match status" value="1"/>
</dbReference>
<dbReference type="Pfam" id="PF00374">
    <property type="entry name" value="NiFeSe_Hases"/>
    <property type="match status" value="2"/>
</dbReference>
<feature type="binding site" evidence="6">
    <location>
        <position position="381"/>
    </location>
    <ligand>
        <name>Ni(2+)</name>
        <dbReference type="ChEBI" id="CHEBI:49786"/>
    </ligand>
</feature>
<feature type="binding site" evidence="6">
    <location>
        <position position="387"/>
    </location>
    <ligand>
        <name>Mg(2+)</name>
        <dbReference type="ChEBI" id="CHEBI:18420"/>
    </ligand>
</feature>
<feature type="non-terminal residue" evidence="7">
    <location>
        <position position="1"/>
    </location>
</feature>
<dbReference type="InterPro" id="IPR029014">
    <property type="entry name" value="NiFe-Hase_large"/>
</dbReference>
<comment type="cofactor">
    <cofactor evidence="1 6">
        <name>Ni(2+)</name>
        <dbReference type="ChEBI" id="CHEBI:49786"/>
    </cofactor>
</comment>
<organism evidence="7">
    <name type="scientific">Eiseniibacteriota bacterium</name>
    <dbReference type="NCBI Taxonomy" id="2212470"/>
    <lineage>
        <taxon>Bacteria</taxon>
        <taxon>Candidatus Eiseniibacteriota</taxon>
    </lineage>
</organism>
<comment type="similarity">
    <text evidence="2">Belongs to the [NiFe]/[NiFeSe] hydrogenase large subunit family.</text>
</comment>
<dbReference type="Proteomes" id="UP000886069">
    <property type="component" value="Unassembled WGS sequence"/>
</dbReference>
<keyword evidence="5" id="KW-0560">Oxidoreductase</keyword>
<dbReference type="Gene3D" id="1.10.645.10">
    <property type="entry name" value="Cytochrome-c3 Hydrogenase, chain B"/>
    <property type="match status" value="1"/>
</dbReference>
<gene>
    <name evidence="7" type="ORF">ENO08_06420</name>
</gene>
<reference evidence="7" key="1">
    <citation type="journal article" date="2020" name="mSystems">
        <title>Genome- and Community-Level Interaction Insights into Carbon Utilization and Element Cycling Functions of Hydrothermarchaeota in Hydrothermal Sediment.</title>
        <authorList>
            <person name="Zhou Z."/>
            <person name="Liu Y."/>
            <person name="Xu W."/>
            <person name="Pan J."/>
            <person name="Luo Z.H."/>
            <person name="Li M."/>
        </authorList>
    </citation>
    <scope>NUCLEOTIDE SEQUENCE [LARGE SCALE GENOMIC DNA]</scope>
    <source>
        <strain evidence="7">SpSt-1233</strain>
    </source>
</reference>
<name>A0A7V2AVN9_UNCEI</name>
<dbReference type="EMBL" id="DSEC01000457">
    <property type="protein sequence ID" value="HER44076.1"/>
    <property type="molecule type" value="Genomic_DNA"/>
</dbReference>
<proteinExistence type="inferred from homology"/>
<keyword evidence="6" id="KW-0408">Iron</keyword>
<evidence type="ECO:0000313" key="7">
    <source>
        <dbReference type="EMBL" id="HER44076.1"/>
    </source>
</evidence>
<feature type="binding site" evidence="6">
    <location>
        <position position="334"/>
    </location>
    <ligand>
        <name>Mg(2+)</name>
        <dbReference type="ChEBI" id="CHEBI:18420"/>
    </ligand>
</feature>
<comment type="caution">
    <text evidence="7">The sequence shown here is derived from an EMBL/GenBank/DDBJ whole genome shotgun (WGS) entry which is preliminary data.</text>
</comment>
<dbReference type="GO" id="GO:0016151">
    <property type="term" value="F:nickel cation binding"/>
    <property type="evidence" value="ECO:0007669"/>
    <property type="project" value="InterPro"/>
</dbReference>
<dbReference type="InterPro" id="IPR001501">
    <property type="entry name" value="Ni-dep_hyd_lsu"/>
</dbReference>